<name>L8ECE6_HUMAN</name>
<dbReference type="AlphaFoldDB" id="L8ECE6"/>
<keyword evidence="1" id="KW-0812">Transmembrane</keyword>
<feature type="transmembrane region" description="Helical" evidence="1">
    <location>
        <begin position="20"/>
        <end position="40"/>
    </location>
</feature>
<keyword evidence="1" id="KW-0472">Membrane</keyword>
<evidence type="ECO:0000313" key="2">
    <source>
        <dbReference type="EMBL" id="CCQ43432.1"/>
    </source>
</evidence>
<proteinExistence type="predicted"/>
<keyword evidence="1" id="KW-1133">Transmembrane helix</keyword>
<dbReference type="EMBL" id="HF583935">
    <property type="protein sequence ID" value="CCQ43432.1"/>
    <property type="molecule type" value="Genomic_DNA"/>
</dbReference>
<evidence type="ECO:0000256" key="1">
    <source>
        <dbReference type="SAM" id="Phobius"/>
    </source>
</evidence>
<gene>
    <name evidence="2" type="primary">SMPX</name>
</gene>
<dbReference type="OrthoDB" id="8868927at2759"/>
<sequence length="56" mass="6644">MENDMAMCLTILMKSFPSYFLQYFGQYLECVLVLHLLNYVTKLCMSSNKYLTKCKM</sequence>
<organism evidence="2">
    <name type="scientific">Homo sapiens</name>
    <name type="common">Human</name>
    <dbReference type="NCBI Taxonomy" id="9606"/>
    <lineage>
        <taxon>Eukaryota</taxon>
        <taxon>Metazoa</taxon>
        <taxon>Chordata</taxon>
        <taxon>Craniata</taxon>
        <taxon>Vertebrata</taxon>
        <taxon>Euteleostomi</taxon>
        <taxon>Mammalia</taxon>
        <taxon>Eutheria</taxon>
        <taxon>Euarchontoglires</taxon>
        <taxon>Primates</taxon>
        <taxon>Haplorrhini</taxon>
        <taxon>Catarrhini</taxon>
        <taxon>Hominidae</taxon>
        <taxon>Homo</taxon>
    </lineage>
</organism>
<protein>
    <submittedName>
        <fullName evidence="2">Alternative protein SMPX</fullName>
    </submittedName>
</protein>
<reference evidence="2" key="1">
    <citation type="journal article" date="2013" name="PLoS ONE">
        <title>Direct detection of alternative open reading frames translation products in human significantly expands the proteome.</title>
        <authorList>
            <person name="Vanderperre B."/>
            <person name="Lucier J.-F."/>
            <person name="Motard J."/>
            <person name="Tremblay G."/>
            <person name="Vanderperre S."/>
            <person name="Wisztorski M."/>
            <person name="Salzet M."/>
            <person name="Boisvert F.-M."/>
            <person name="Roucou X."/>
        </authorList>
    </citation>
    <scope>NUCLEOTIDE SEQUENCE</scope>
</reference>
<accession>L8ECE6</accession>